<keyword evidence="2" id="KW-1185">Reference proteome</keyword>
<comment type="caution">
    <text evidence="1">The sequence shown here is derived from an EMBL/GenBank/DDBJ whole genome shotgun (WGS) entry which is preliminary data.</text>
</comment>
<evidence type="ECO:0000313" key="2">
    <source>
        <dbReference type="Proteomes" id="UP000031186"/>
    </source>
</evidence>
<organism evidence="1 2">
    <name type="scientific">Metarhizium anisopliae (strain ARSEF 549)</name>
    <dbReference type="NCBI Taxonomy" id="3151832"/>
    <lineage>
        <taxon>Eukaryota</taxon>
        <taxon>Fungi</taxon>
        <taxon>Dikarya</taxon>
        <taxon>Ascomycota</taxon>
        <taxon>Pezizomycotina</taxon>
        <taxon>Sordariomycetes</taxon>
        <taxon>Hypocreomycetidae</taxon>
        <taxon>Hypocreales</taxon>
        <taxon>Clavicipitaceae</taxon>
        <taxon>Metarhizium</taxon>
    </lineage>
</organism>
<sequence length="285" mass="32965">MFKNSDKLSNLQLRAMLEADLAKTNEYLKLSREQLKTVFNTAIVLPSFRDHFDFCIKFLRLEQIHDTTLRGLPPVANQLGSFKRRCRAIQQGDFWAGKESIWYYLPGIRIIEYESLPFDYYSPEIDVASITKGMHKVLLQDFKKIYGCLATGRRYCFILDSEGIMLRTTWLADIVREFLDKPFAIHTPESRNGSSHPIGWSTPCGDMLRVDNFSSAGWFLEHYMWVFDSRVYAEIARTYAQTCPQLEGNPQEVFFEVCYFAYIWAEKGPVEGPAYQTASSPQSSF</sequence>
<accession>A0A0B4GID9</accession>
<gene>
    <name evidence="1" type="ORF">MAN_02935</name>
</gene>
<feature type="non-terminal residue" evidence="1">
    <location>
        <position position="1"/>
    </location>
</feature>
<name>A0A0B4GID9_METAF</name>
<dbReference type="EMBL" id="AZNF01000003">
    <property type="protein sequence ID" value="KID68079.1"/>
    <property type="molecule type" value="Genomic_DNA"/>
</dbReference>
<protein>
    <submittedName>
        <fullName evidence="1">Uncharacterized protein</fullName>
    </submittedName>
</protein>
<dbReference type="VEuPathDB" id="FungiDB:MAN_02935"/>
<evidence type="ECO:0000313" key="1">
    <source>
        <dbReference type="EMBL" id="KID68079.1"/>
    </source>
</evidence>
<reference evidence="1 2" key="1">
    <citation type="journal article" date="2014" name="Proc. Natl. Acad. Sci. U.S.A.">
        <title>Trajectory and genomic determinants of fungal-pathogen speciation and host adaptation.</title>
        <authorList>
            <person name="Hu X."/>
            <person name="Xiao G."/>
            <person name="Zheng P."/>
            <person name="Shang Y."/>
            <person name="Su Y."/>
            <person name="Zhang X."/>
            <person name="Liu X."/>
            <person name="Zhan S."/>
            <person name="St Leger R.J."/>
            <person name="Wang C."/>
        </authorList>
    </citation>
    <scope>NUCLEOTIDE SEQUENCE [LARGE SCALE GENOMIC DNA]</scope>
    <source>
        <strain evidence="1 2">ARSEF 549</strain>
    </source>
</reference>
<dbReference type="OrthoDB" id="5138090at2759"/>
<dbReference type="HOGENOM" id="CLU_976883_0_0_1"/>
<dbReference type="AlphaFoldDB" id="A0A0B4GID9"/>
<proteinExistence type="predicted"/>
<dbReference type="Proteomes" id="UP000031186">
    <property type="component" value="Unassembled WGS sequence"/>
</dbReference>